<feature type="transmembrane region" description="Helical" evidence="3">
    <location>
        <begin position="242"/>
        <end position="261"/>
    </location>
</feature>
<dbReference type="InterPro" id="IPR036259">
    <property type="entry name" value="MFS_trans_sf"/>
</dbReference>
<evidence type="ECO:0000256" key="1">
    <source>
        <dbReference type="ARBA" id="ARBA00004141"/>
    </source>
</evidence>
<feature type="transmembrane region" description="Helical" evidence="3">
    <location>
        <begin position="401"/>
        <end position="419"/>
    </location>
</feature>
<evidence type="ECO:0000313" key="5">
    <source>
        <dbReference type="EMBL" id="KAE8393840.1"/>
    </source>
</evidence>
<feature type="transmembrane region" description="Helical" evidence="3">
    <location>
        <begin position="41"/>
        <end position="59"/>
    </location>
</feature>
<evidence type="ECO:0000256" key="2">
    <source>
        <dbReference type="ARBA" id="ARBA00006727"/>
    </source>
</evidence>
<dbReference type="InterPro" id="IPR011701">
    <property type="entry name" value="MFS"/>
</dbReference>
<evidence type="ECO:0000256" key="3">
    <source>
        <dbReference type="SAM" id="Phobius"/>
    </source>
</evidence>
<reference evidence="5" key="1">
    <citation type="submission" date="2019-04" db="EMBL/GenBank/DDBJ databases">
        <title>Friends and foes A comparative genomics studyof 23 Aspergillus species from section Flavi.</title>
        <authorList>
            <consortium name="DOE Joint Genome Institute"/>
            <person name="Kjaerbolling I."/>
            <person name="Vesth T."/>
            <person name="Frisvad J.C."/>
            <person name="Nybo J.L."/>
            <person name="Theobald S."/>
            <person name="Kildgaard S."/>
            <person name="Isbrandt T."/>
            <person name="Kuo A."/>
            <person name="Sato A."/>
            <person name="Lyhne E.K."/>
            <person name="Kogle M.E."/>
            <person name="Wiebenga A."/>
            <person name="Kun R.S."/>
            <person name="Lubbers R.J."/>
            <person name="Makela M.R."/>
            <person name="Barry K."/>
            <person name="Chovatia M."/>
            <person name="Clum A."/>
            <person name="Daum C."/>
            <person name="Haridas S."/>
            <person name="He G."/>
            <person name="LaButti K."/>
            <person name="Lipzen A."/>
            <person name="Mondo S."/>
            <person name="Riley R."/>
            <person name="Salamov A."/>
            <person name="Simmons B.A."/>
            <person name="Magnuson J.K."/>
            <person name="Henrissat B."/>
            <person name="Mortensen U.H."/>
            <person name="Larsen T.O."/>
            <person name="Devries R.P."/>
            <person name="Grigoriev I.V."/>
            <person name="Machida M."/>
            <person name="Baker S.E."/>
            <person name="Andersen M.R."/>
        </authorList>
    </citation>
    <scope>NUCLEOTIDE SEQUENCE [LARGE SCALE GENOMIC DNA]</scope>
    <source>
        <strain evidence="5">IBT 14317</strain>
    </source>
</reference>
<evidence type="ECO:0000259" key="4">
    <source>
        <dbReference type="PROSITE" id="PS50850"/>
    </source>
</evidence>
<dbReference type="GO" id="GO:0016020">
    <property type="term" value="C:membrane"/>
    <property type="evidence" value="ECO:0007669"/>
    <property type="project" value="UniProtKB-SubCell"/>
</dbReference>
<feature type="transmembrane region" description="Helical" evidence="3">
    <location>
        <begin position="167"/>
        <end position="185"/>
    </location>
</feature>
<dbReference type="Gene3D" id="1.20.1250.20">
    <property type="entry name" value="MFS general substrate transporter like domains"/>
    <property type="match status" value="2"/>
</dbReference>
<dbReference type="PANTHER" id="PTHR11360">
    <property type="entry name" value="MONOCARBOXYLATE TRANSPORTER"/>
    <property type="match status" value="1"/>
</dbReference>
<dbReference type="SUPFAM" id="SSF103473">
    <property type="entry name" value="MFS general substrate transporter"/>
    <property type="match status" value="1"/>
</dbReference>
<dbReference type="InterPro" id="IPR050327">
    <property type="entry name" value="Proton-linked_MCT"/>
</dbReference>
<sequence>MATTEDLLHRVSALEEGKHRQSYGNGPSSEIYVVPDGGVKAWLQVLAAFFVYFTTWALTDSFGAYQTFYENGDLLSASSSSIAWIGSTQAAILQTVGLISGTLYDRGYFRSLLYTASLVVILGQMMLSLSHTYYQVFLAQAVCMGLGAGLVAVPGITILSSYFDRRIEFAIGIASTGSGIGAIIYPFMFHRIITRVGFAWCVRAIGLLMFIAMLVQILVLRPRPRPKKPARANIIDWAAFREPAYVTFLLGVTTCTLSLNIPDYYIQLYAIRNHITGGDFGFYLLSILTTGSVCGQVSLSYLAEKIGPFNVLSCSIAICGALCFALINLQSMPGLIVVITTYGFVSGAHMSLAPTCFVKLSPTKDVVGTRLGMGMAATVVGTLVGPPIAGAILDNVGFNSMWVYSGTVSIASGLIFMLSRGFHGGWRVWARV</sequence>
<dbReference type="InterPro" id="IPR020846">
    <property type="entry name" value="MFS_dom"/>
</dbReference>
<feature type="domain" description="Major facilitator superfamily (MFS) profile" evidence="4">
    <location>
        <begin position="40"/>
        <end position="423"/>
    </location>
</feature>
<keyword evidence="3" id="KW-0472">Membrane</keyword>
<proteinExistence type="inferred from homology"/>
<comment type="subcellular location">
    <subcellularLocation>
        <location evidence="1">Membrane</location>
        <topology evidence="1">Multi-pass membrane protein</topology>
    </subcellularLocation>
</comment>
<dbReference type="OrthoDB" id="6509908at2759"/>
<name>A0A5N7CI18_PETAA</name>
<dbReference type="Proteomes" id="UP000326877">
    <property type="component" value="Unassembled WGS sequence"/>
</dbReference>
<feature type="transmembrane region" description="Helical" evidence="3">
    <location>
        <begin position="370"/>
        <end position="389"/>
    </location>
</feature>
<gene>
    <name evidence="5" type="ORF">BDV23DRAFT_169991</name>
</gene>
<dbReference type="PANTHER" id="PTHR11360:SF234">
    <property type="entry name" value="MFS-TYPE TRANSPORTER DBAD-RELATED"/>
    <property type="match status" value="1"/>
</dbReference>
<dbReference type="PROSITE" id="PS50850">
    <property type="entry name" value="MFS"/>
    <property type="match status" value="1"/>
</dbReference>
<dbReference type="AlphaFoldDB" id="A0A5N7CI18"/>
<feature type="transmembrane region" description="Helical" evidence="3">
    <location>
        <begin position="281"/>
        <end position="302"/>
    </location>
</feature>
<comment type="similarity">
    <text evidence="2">Belongs to the major facilitator superfamily. Monocarboxylate porter (TC 2.A.1.13) family.</text>
</comment>
<feature type="transmembrane region" description="Helical" evidence="3">
    <location>
        <begin position="309"/>
        <end position="329"/>
    </location>
</feature>
<feature type="transmembrane region" description="Helical" evidence="3">
    <location>
        <begin position="137"/>
        <end position="160"/>
    </location>
</feature>
<dbReference type="EMBL" id="ML735227">
    <property type="protein sequence ID" value="KAE8393840.1"/>
    <property type="molecule type" value="Genomic_DNA"/>
</dbReference>
<feature type="transmembrane region" description="Helical" evidence="3">
    <location>
        <begin position="335"/>
        <end position="358"/>
    </location>
</feature>
<keyword evidence="3" id="KW-0812">Transmembrane</keyword>
<protein>
    <submittedName>
        <fullName evidence="5">Major facilitator superfamily domain-containing protein</fullName>
    </submittedName>
</protein>
<dbReference type="GO" id="GO:0022857">
    <property type="term" value="F:transmembrane transporter activity"/>
    <property type="evidence" value="ECO:0007669"/>
    <property type="project" value="InterPro"/>
</dbReference>
<accession>A0A5N7CI18</accession>
<feature type="transmembrane region" description="Helical" evidence="3">
    <location>
        <begin position="79"/>
        <end position="99"/>
    </location>
</feature>
<keyword evidence="3" id="KW-1133">Transmembrane helix</keyword>
<dbReference type="Pfam" id="PF07690">
    <property type="entry name" value="MFS_1"/>
    <property type="match status" value="1"/>
</dbReference>
<feature type="transmembrane region" description="Helical" evidence="3">
    <location>
        <begin position="197"/>
        <end position="221"/>
    </location>
</feature>
<feature type="transmembrane region" description="Helical" evidence="3">
    <location>
        <begin position="111"/>
        <end position="131"/>
    </location>
</feature>
<organism evidence="5">
    <name type="scientific">Petromyces alliaceus</name>
    <name type="common">Aspergillus alliaceus</name>
    <dbReference type="NCBI Taxonomy" id="209559"/>
    <lineage>
        <taxon>Eukaryota</taxon>
        <taxon>Fungi</taxon>
        <taxon>Dikarya</taxon>
        <taxon>Ascomycota</taxon>
        <taxon>Pezizomycotina</taxon>
        <taxon>Eurotiomycetes</taxon>
        <taxon>Eurotiomycetidae</taxon>
        <taxon>Eurotiales</taxon>
        <taxon>Aspergillaceae</taxon>
        <taxon>Aspergillus</taxon>
        <taxon>Aspergillus subgen. Circumdati</taxon>
    </lineage>
</organism>